<name>A0A0P7B506_9HYPO</name>
<feature type="chain" id="PRO_5006135395" description="WSC domain-containing protein" evidence="2">
    <location>
        <begin position="22"/>
        <end position="135"/>
    </location>
</feature>
<organism evidence="4 5">
    <name type="scientific">Neonectria ditissima</name>
    <dbReference type="NCBI Taxonomy" id="78410"/>
    <lineage>
        <taxon>Eukaryota</taxon>
        <taxon>Fungi</taxon>
        <taxon>Dikarya</taxon>
        <taxon>Ascomycota</taxon>
        <taxon>Pezizomycotina</taxon>
        <taxon>Sordariomycetes</taxon>
        <taxon>Hypocreomycetidae</taxon>
        <taxon>Hypocreales</taxon>
        <taxon>Nectriaceae</taxon>
        <taxon>Neonectria</taxon>
    </lineage>
</organism>
<evidence type="ECO:0000256" key="1">
    <source>
        <dbReference type="SAM" id="MobiDB-lite"/>
    </source>
</evidence>
<comment type="caution">
    <text evidence="4">The sequence shown here is derived from an EMBL/GenBank/DDBJ whole genome shotgun (WGS) entry which is preliminary data.</text>
</comment>
<evidence type="ECO:0000313" key="4">
    <source>
        <dbReference type="EMBL" id="KPM35618.1"/>
    </source>
</evidence>
<feature type="domain" description="WSC" evidence="3">
    <location>
        <begin position="41"/>
        <end position="101"/>
    </location>
</feature>
<dbReference type="Proteomes" id="UP000050424">
    <property type="component" value="Unassembled WGS sequence"/>
</dbReference>
<dbReference type="STRING" id="78410.A0A0P7B506"/>
<reference evidence="4 5" key="1">
    <citation type="submission" date="2015-09" db="EMBL/GenBank/DDBJ databases">
        <title>Draft genome of a European isolate of the apple canker pathogen Neonectria ditissima.</title>
        <authorList>
            <person name="Gomez-Cortecero A."/>
            <person name="Harrison R.J."/>
            <person name="Armitage A.D."/>
        </authorList>
    </citation>
    <scope>NUCLEOTIDE SEQUENCE [LARGE SCALE GENOMIC DNA]</scope>
    <source>
        <strain evidence="4 5">R09/05</strain>
    </source>
</reference>
<dbReference type="Pfam" id="PF01822">
    <property type="entry name" value="WSC"/>
    <property type="match status" value="1"/>
</dbReference>
<evidence type="ECO:0000259" key="3">
    <source>
        <dbReference type="Pfam" id="PF01822"/>
    </source>
</evidence>
<feature type="region of interest" description="Disordered" evidence="1">
    <location>
        <begin position="110"/>
        <end position="135"/>
    </location>
</feature>
<protein>
    <recommendedName>
        <fullName evidence="3">WSC domain-containing protein</fullName>
    </recommendedName>
</protein>
<evidence type="ECO:0000313" key="5">
    <source>
        <dbReference type="Proteomes" id="UP000050424"/>
    </source>
</evidence>
<dbReference type="InterPro" id="IPR002889">
    <property type="entry name" value="WSC_carb-bd"/>
</dbReference>
<feature type="signal peptide" evidence="2">
    <location>
        <begin position="1"/>
        <end position="21"/>
    </location>
</feature>
<dbReference type="EMBL" id="LKCW01000242">
    <property type="protein sequence ID" value="KPM35618.1"/>
    <property type="molecule type" value="Genomic_DNA"/>
</dbReference>
<dbReference type="OrthoDB" id="5985073at2759"/>
<evidence type="ECO:0000256" key="2">
    <source>
        <dbReference type="SAM" id="SignalP"/>
    </source>
</evidence>
<gene>
    <name evidence="4" type="ORF">AK830_g10950</name>
</gene>
<keyword evidence="2" id="KW-0732">Signal</keyword>
<sequence>MFLSTPTVLSVLALLATPIVAANATQASDAGIYVESSSYEYYGCYNETVDIAGSSGARALDDGTSFVQKGNMTVLKCLEFCTSNGTDYQFAGLEYSRQGSSLQPMRKPRNLEVTDMPPYPGNAGAHGACPPSQRS</sequence>
<dbReference type="AlphaFoldDB" id="A0A0P7B506"/>
<keyword evidence="5" id="KW-1185">Reference proteome</keyword>
<accession>A0A0P7B506</accession>
<proteinExistence type="predicted"/>